<protein>
    <submittedName>
        <fullName evidence="15">Putative subtilisin-like serine protease</fullName>
    </submittedName>
</protein>
<dbReference type="EMBL" id="CP003119">
    <property type="protein sequence ID" value="AFA72625.1"/>
    <property type="molecule type" value="Genomic_DNA"/>
</dbReference>
<dbReference type="Proteomes" id="UP000009154">
    <property type="component" value="Chromosome"/>
</dbReference>
<evidence type="ECO:0000256" key="9">
    <source>
        <dbReference type="ARBA" id="ARBA00023136"/>
    </source>
</evidence>
<comment type="subcellular location">
    <subcellularLocation>
        <location evidence="1">Cell membrane</location>
        <topology evidence="1">Single-pass membrane protein</topology>
    </subcellularLocation>
</comment>
<dbReference type="NCBIfam" id="TIGR03921">
    <property type="entry name" value="T7SS_mycosin"/>
    <property type="match status" value="1"/>
</dbReference>
<keyword evidence="16" id="KW-1185">Reference proteome</keyword>
<dbReference type="GO" id="GO:0005886">
    <property type="term" value="C:plasma membrane"/>
    <property type="evidence" value="ECO:0007669"/>
    <property type="project" value="UniProtKB-SubCell"/>
</dbReference>
<dbReference type="Pfam" id="PF00082">
    <property type="entry name" value="Peptidase_S8"/>
    <property type="match status" value="1"/>
</dbReference>
<evidence type="ECO:0000313" key="15">
    <source>
        <dbReference type="EMBL" id="AFA72625.1"/>
    </source>
</evidence>
<dbReference type="eggNOG" id="COG1404">
    <property type="taxonomic scope" value="Bacteria"/>
</dbReference>
<evidence type="ECO:0000256" key="1">
    <source>
        <dbReference type="ARBA" id="ARBA00004162"/>
    </source>
</evidence>
<feature type="active site" description="Charge relay system" evidence="10">
    <location>
        <position position="99"/>
    </location>
</feature>
<evidence type="ECO:0000256" key="7">
    <source>
        <dbReference type="ARBA" id="ARBA00022825"/>
    </source>
</evidence>
<dbReference type="AlphaFoldDB" id="H6MTE1"/>
<dbReference type="PROSITE" id="PS00137">
    <property type="entry name" value="SUBTILASE_HIS"/>
    <property type="match status" value="1"/>
</dbReference>
<dbReference type="PROSITE" id="PS51892">
    <property type="entry name" value="SUBTILASE"/>
    <property type="match status" value="1"/>
</dbReference>
<evidence type="ECO:0000256" key="11">
    <source>
        <dbReference type="RuleBase" id="RU003355"/>
    </source>
</evidence>
<dbReference type="InterPro" id="IPR023834">
    <property type="entry name" value="T7SS_pept_S8A_mycosin"/>
</dbReference>
<dbReference type="SUPFAM" id="SSF52743">
    <property type="entry name" value="Subtilisin-like"/>
    <property type="match status" value="1"/>
</dbReference>
<dbReference type="GO" id="GO:0006508">
    <property type="term" value="P:proteolysis"/>
    <property type="evidence" value="ECO:0007669"/>
    <property type="project" value="UniProtKB-KW"/>
</dbReference>
<keyword evidence="6 10" id="KW-0378">Hydrolase</keyword>
<dbReference type="InterPro" id="IPR050131">
    <property type="entry name" value="Peptidase_S8_subtilisin-like"/>
</dbReference>
<reference evidence="15 16" key="1">
    <citation type="journal article" date="2012" name="Appl. Environ. Microbiol.">
        <title>Involvement of two latex-clearing proteins during rubber degradation and insights into the subsequent degradation pathway revealed by the genome sequence of Gordonia polyisoprenivorans strain VH2.</title>
        <authorList>
            <person name="Hiessl S."/>
            <person name="Schuldes J."/>
            <person name="Thurmer A."/>
            <person name="Halbsguth T."/>
            <person name="Broker D."/>
            <person name="Angelov A."/>
            <person name="Liebl W."/>
            <person name="Daniel R."/>
            <person name="Steinbuchel A."/>
        </authorList>
    </citation>
    <scope>NUCLEOTIDE SEQUENCE [LARGE SCALE GENOMIC DNA]</scope>
    <source>
        <strain evidence="16">DSM 44266 / VH2</strain>
    </source>
</reference>
<evidence type="ECO:0000256" key="3">
    <source>
        <dbReference type="ARBA" id="ARBA00022475"/>
    </source>
</evidence>
<dbReference type="KEGG" id="gpo:GPOL_c15760"/>
<evidence type="ECO:0000256" key="12">
    <source>
        <dbReference type="SAM" id="Phobius"/>
    </source>
</evidence>
<evidence type="ECO:0000256" key="8">
    <source>
        <dbReference type="ARBA" id="ARBA00022989"/>
    </source>
</evidence>
<dbReference type="InterPro" id="IPR023827">
    <property type="entry name" value="Peptidase_S8_Asp-AS"/>
</dbReference>
<evidence type="ECO:0000256" key="5">
    <source>
        <dbReference type="ARBA" id="ARBA00022692"/>
    </source>
</evidence>
<comment type="similarity">
    <text evidence="2 10 11">Belongs to the peptidase S8 family.</text>
</comment>
<dbReference type="InterPro" id="IPR036852">
    <property type="entry name" value="Peptidase_S8/S53_dom_sf"/>
</dbReference>
<dbReference type="PRINTS" id="PR00723">
    <property type="entry name" value="SUBTILISIN"/>
</dbReference>
<name>H6MTE1_GORPV</name>
<dbReference type="InterPro" id="IPR000209">
    <property type="entry name" value="Peptidase_S8/S53_dom"/>
</dbReference>
<organism evidence="15 16">
    <name type="scientific">Gordonia polyisoprenivorans (strain DSM 44266 / VH2)</name>
    <dbReference type="NCBI Taxonomy" id="1112204"/>
    <lineage>
        <taxon>Bacteria</taxon>
        <taxon>Bacillati</taxon>
        <taxon>Actinomycetota</taxon>
        <taxon>Actinomycetes</taxon>
        <taxon>Mycobacteriales</taxon>
        <taxon>Gordoniaceae</taxon>
        <taxon>Gordonia</taxon>
    </lineage>
</organism>
<feature type="signal peptide" evidence="13">
    <location>
        <begin position="1"/>
        <end position="29"/>
    </location>
</feature>
<dbReference type="STRING" id="1112204.GPOL_c15760"/>
<feature type="chain" id="PRO_5039096330" evidence="13">
    <location>
        <begin position="30"/>
        <end position="466"/>
    </location>
</feature>
<evidence type="ECO:0000256" key="10">
    <source>
        <dbReference type="PROSITE-ProRule" id="PRU01240"/>
    </source>
</evidence>
<feature type="active site" description="Charge relay system" evidence="10">
    <location>
        <position position="344"/>
    </location>
</feature>
<evidence type="ECO:0000256" key="2">
    <source>
        <dbReference type="ARBA" id="ARBA00011073"/>
    </source>
</evidence>
<dbReference type="InterPro" id="IPR015500">
    <property type="entry name" value="Peptidase_S8_subtilisin-rel"/>
</dbReference>
<dbReference type="InterPro" id="IPR022398">
    <property type="entry name" value="Peptidase_S8_His-AS"/>
</dbReference>
<keyword evidence="9 12" id="KW-0472">Membrane</keyword>
<keyword evidence="4 10" id="KW-0645">Protease</keyword>
<evidence type="ECO:0000256" key="13">
    <source>
        <dbReference type="SAM" id="SignalP"/>
    </source>
</evidence>
<feature type="domain" description="Peptidase S8/S53" evidence="14">
    <location>
        <begin position="90"/>
        <end position="391"/>
    </location>
</feature>
<sequence length="466" mass="47045">MVRRRRFPTGLAMALAVATLVAVSGGGPAFGLSPPQVDPGALNRSAPVAPPEPTEQRTLCARPVAVTAASQPSPAQQMMNLEEAWRFSRGAGQRVAVIDTGVTPHPRLPRLRGGGDYVSGGDGLADCDAHGTLVAGLIAAAPSPDDAFSGVAPDASIISIRQSSSAFDAKDRRRDDADPAVGGGYGSVTTLANAVVRAVDLGATVINISEVACSPAGARPADRSLGAAVRYAFDRNVVVVVAAGNLSQGSACAEQNPPPLPGDPDGWGSVQTVASPAWFSPYVLAVGSVDAGTGAPSSFSLHGPWVDVAAPGTGIISLDSTPRSSSLVNAQRSNSGPLPLLGTSFSTPFVAGTVALVRARYPGLSAGEVMDRIVRTAHAPGPGHDQAIGHGVIDTVAALTAELPEGPLADPEVPAPIAAPAVAPAPDHSPRNVALVGVGLAAAVVVAVLALSLPHRRVRRLGPDEY</sequence>
<evidence type="ECO:0000256" key="6">
    <source>
        <dbReference type="ARBA" id="ARBA00022801"/>
    </source>
</evidence>
<dbReference type="HOGENOM" id="CLU_011263_13_1_11"/>
<keyword evidence="13" id="KW-0732">Signal</keyword>
<dbReference type="PANTHER" id="PTHR43806">
    <property type="entry name" value="PEPTIDASE S8"/>
    <property type="match status" value="1"/>
</dbReference>
<keyword evidence="3" id="KW-1003">Cell membrane</keyword>
<dbReference type="InterPro" id="IPR023828">
    <property type="entry name" value="Peptidase_S8_Ser-AS"/>
</dbReference>
<dbReference type="PANTHER" id="PTHR43806:SF11">
    <property type="entry name" value="CEREVISIN-RELATED"/>
    <property type="match status" value="1"/>
</dbReference>
<proteinExistence type="inferred from homology"/>
<keyword evidence="7 10" id="KW-0720">Serine protease</keyword>
<dbReference type="Gene3D" id="3.40.50.200">
    <property type="entry name" value="Peptidase S8/S53 domain"/>
    <property type="match status" value="1"/>
</dbReference>
<keyword evidence="5 12" id="KW-0812">Transmembrane</keyword>
<evidence type="ECO:0000256" key="4">
    <source>
        <dbReference type="ARBA" id="ARBA00022670"/>
    </source>
</evidence>
<feature type="active site" description="Charge relay system" evidence="10">
    <location>
        <position position="130"/>
    </location>
</feature>
<gene>
    <name evidence="15" type="ordered locus">GPOL_c15760</name>
</gene>
<accession>H6MTE1</accession>
<evidence type="ECO:0000313" key="16">
    <source>
        <dbReference type="Proteomes" id="UP000009154"/>
    </source>
</evidence>
<dbReference type="PROSITE" id="PS00136">
    <property type="entry name" value="SUBTILASE_ASP"/>
    <property type="match status" value="1"/>
</dbReference>
<feature type="transmembrane region" description="Helical" evidence="12">
    <location>
        <begin position="433"/>
        <end position="453"/>
    </location>
</feature>
<dbReference type="GO" id="GO:0004252">
    <property type="term" value="F:serine-type endopeptidase activity"/>
    <property type="evidence" value="ECO:0007669"/>
    <property type="project" value="UniProtKB-UniRule"/>
</dbReference>
<dbReference type="PROSITE" id="PS00138">
    <property type="entry name" value="SUBTILASE_SER"/>
    <property type="match status" value="1"/>
</dbReference>
<evidence type="ECO:0000259" key="14">
    <source>
        <dbReference type="Pfam" id="PF00082"/>
    </source>
</evidence>
<keyword evidence="8 12" id="KW-1133">Transmembrane helix</keyword>